<dbReference type="EMBL" id="PQFF01000389">
    <property type="protein sequence ID" value="RHZ53395.1"/>
    <property type="molecule type" value="Genomic_DNA"/>
</dbReference>
<sequence>MTHPLILPELLENIFSFLAKDKALYPTLFVNHLWYQCGAPILWHRVEFFNKDYHQSRRALNMSRALTRRLINFKKVMRGKIKPLYCSKMAYLRLEGLKISDAFITAILHSCPNIRFLILDRSYGFTNIPIIEIAKYCPKLLHLSLDACKAITDRCISEITRSCPNLKYISLASLYRDSNIYSKTVIEIARFCPNLVYLNLNGQPFINNESICTIARSCVNLQHLDLSFNEIITDEAICAIATGCPDMRSYFLEECKQITNKSIKKIAQLNQNLQKLILTSCYGITNDAVCNIVRSCPNIQNLSFQYIYITDKTIYEIAYHCSNLSVLNVKKCPFISDKSIYFLLSKKLTLDIDW</sequence>
<dbReference type="OrthoDB" id="550575at2759"/>
<reference evidence="2 3" key="1">
    <citation type="submission" date="2018-08" db="EMBL/GenBank/DDBJ databases">
        <title>Genome and evolution of the arbuscular mycorrhizal fungus Diversispora epigaea (formerly Glomus versiforme) and its bacterial endosymbionts.</title>
        <authorList>
            <person name="Sun X."/>
            <person name="Fei Z."/>
            <person name="Harrison M."/>
        </authorList>
    </citation>
    <scope>NUCLEOTIDE SEQUENCE [LARGE SCALE GENOMIC DNA]</scope>
    <source>
        <strain evidence="2 3">IT104</strain>
    </source>
</reference>
<dbReference type="STRING" id="1348612.A0A397GRG4"/>
<dbReference type="InterPro" id="IPR032675">
    <property type="entry name" value="LRR_dom_sf"/>
</dbReference>
<evidence type="ECO:0000313" key="3">
    <source>
        <dbReference type="Proteomes" id="UP000266861"/>
    </source>
</evidence>
<dbReference type="SMART" id="SM00367">
    <property type="entry name" value="LRR_CC"/>
    <property type="match status" value="9"/>
</dbReference>
<comment type="caution">
    <text evidence="2">The sequence shown here is derived from an EMBL/GenBank/DDBJ whole genome shotgun (WGS) entry which is preliminary data.</text>
</comment>
<dbReference type="InterPro" id="IPR006553">
    <property type="entry name" value="Leu-rich_rpt_Cys-con_subtyp"/>
</dbReference>
<dbReference type="PANTHER" id="PTHR13318:SF190">
    <property type="entry name" value="PARTNER OF PAIRED, ISOFORM B"/>
    <property type="match status" value="1"/>
</dbReference>
<dbReference type="AlphaFoldDB" id="A0A397GRG4"/>
<feature type="domain" description="F-box/LRR-repeat protein 15-like leucin rich repeat" evidence="1">
    <location>
        <begin position="180"/>
        <end position="304"/>
    </location>
</feature>
<name>A0A397GRG4_9GLOM</name>
<keyword evidence="3" id="KW-1185">Reference proteome</keyword>
<dbReference type="SUPFAM" id="SSF52047">
    <property type="entry name" value="RNI-like"/>
    <property type="match status" value="1"/>
</dbReference>
<gene>
    <name evidence="2" type="ORF">Glove_442g19</name>
</gene>
<organism evidence="2 3">
    <name type="scientific">Diversispora epigaea</name>
    <dbReference type="NCBI Taxonomy" id="1348612"/>
    <lineage>
        <taxon>Eukaryota</taxon>
        <taxon>Fungi</taxon>
        <taxon>Fungi incertae sedis</taxon>
        <taxon>Mucoromycota</taxon>
        <taxon>Glomeromycotina</taxon>
        <taxon>Glomeromycetes</taxon>
        <taxon>Diversisporales</taxon>
        <taxon>Diversisporaceae</taxon>
        <taxon>Diversispora</taxon>
    </lineage>
</organism>
<dbReference type="GO" id="GO:0019005">
    <property type="term" value="C:SCF ubiquitin ligase complex"/>
    <property type="evidence" value="ECO:0007669"/>
    <property type="project" value="TreeGrafter"/>
</dbReference>
<dbReference type="Pfam" id="PF25372">
    <property type="entry name" value="DUF7885"/>
    <property type="match status" value="1"/>
</dbReference>
<dbReference type="GO" id="GO:0031146">
    <property type="term" value="P:SCF-dependent proteasomal ubiquitin-dependent protein catabolic process"/>
    <property type="evidence" value="ECO:0007669"/>
    <property type="project" value="TreeGrafter"/>
</dbReference>
<dbReference type="PANTHER" id="PTHR13318">
    <property type="entry name" value="PARTNER OF PAIRED, ISOFORM B-RELATED"/>
    <property type="match status" value="1"/>
</dbReference>
<evidence type="ECO:0000313" key="2">
    <source>
        <dbReference type="EMBL" id="RHZ53395.1"/>
    </source>
</evidence>
<dbReference type="Gene3D" id="3.80.10.10">
    <property type="entry name" value="Ribonuclease Inhibitor"/>
    <property type="match status" value="2"/>
</dbReference>
<evidence type="ECO:0000259" key="1">
    <source>
        <dbReference type="Pfam" id="PF25372"/>
    </source>
</evidence>
<dbReference type="Proteomes" id="UP000266861">
    <property type="component" value="Unassembled WGS sequence"/>
</dbReference>
<dbReference type="InterPro" id="IPR057207">
    <property type="entry name" value="FBXL15_LRR"/>
</dbReference>
<protein>
    <recommendedName>
        <fullName evidence="1">F-box/LRR-repeat protein 15-like leucin rich repeat domain-containing protein</fullName>
    </recommendedName>
</protein>
<proteinExistence type="predicted"/>
<accession>A0A397GRG4</accession>